<evidence type="ECO:0000256" key="6">
    <source>
        <dbReference type="ARBA" id="ARBA00022801"/>
    </source>
</evidence>
<dbReference type="Gene3D" id="2.70.98.10">
    <property type="match status" value="1"/>
</dbReference>
<keyword evidence="7" id="KW-0106">Calcium</keyword>
<dbReference type="EC" id="3.2.1.23" evidence="5"/>
<protein>
    <recommendedName>
        <fullName evidence="5">beta-galactosidase</fullName>
        <ecNumber evidence="5">3.2.1.23</ecNumber>
    </recommendedName>
    <alternativeName>
        <fullName evidence="9">Lactase</fullName>
    </alternativeName>
</protein>
<comment type="subunit">
    <text evidence="4">Monomer.</text>
</comment>
<dbReference type="SMART" id="SM01038">
    <property type="entry name" value="Bgal_small_N"/>
    <property type="match status" value="1"/>
</dbReference>
<organism evidence="11 12">
    <name type="scientific">Chitinophaga parva</name>
    <dbReference type="NCBI Taxonomy" id="2169414"/>
    <lineage>
        <taxon>Bacteria</taxon>
        <taxon>Pseudomonadati</taxon>
        <taxon>Bacteroidota</taxon>
        <taxon>Chitinophagia</taxon>
        <taxon>Chitinophagales</taxon>
        <taxon>Chitinophagaceae</taxon>
        <taxon>Chitinophaga</taxon>
    </lineage>
</organism>
<evidence type="ECO:0000313" key="11">
    <source>
        <dbReference type="EMBL" id="PUZ22722.1"/>
    </source>
</evidence>
<dbReference type="Gene3D" id="2.60.40.10">
    <property type="entry name" value="Immunoglobulins"/>
    <property type="match status" value="2"/>
</dbReference>
<dbReference type="Pfam" id="PF00703">
    <property type="entry name" value="Glyco_hydro_2"/>
    <property type="match status" value="1"/>
</dbReference>
<dbReference type="InterPro" id="IPR011013">
    <property type="entry name" value="Gal_mutarotase_sf_dom"/>
</dbReference>
<dbReference type="PANTHER" id="PTHR46323">
    <property type="entry name" value="BETA-GALACTOSIDASE"/>
    <property type="match status" value="1"/>
</dbReference>
<dbReference type="InterPro" id="IPR050347">
    <property type="entry name" value="Bact_Beta-galactosidase"/>
</dbReference>
<accession>A0A2T7BCC4</accession>
<dbReference type="RefSeq" id="WP_108688467.1">
    <property type="nucleotide sequence ID" value="NZ_QCYK01000003.1"/>
</dbReference>
<dbReference type="Pfam" id="PF02929">
    <property type="entry name" value="Bgal_small_N"/>
    <property type="match status" value="1"/>
</dbReference>
<dbReference type="SUPFAM" id="SSF74650">
    <property type="entry name" value="Galactose mutarotase-like"/>
    <property type="match status" value="1"/>
</dbReference>
<dbReference type="GO" id="GO:0009341">
    <property type="term" value="C:beta-galactosidase complex"/>
    <property type="evidence" value="ECO:0007669"/>
    <property type="project" value="InterPro"/>
</dbReference>
<dbReference type="GO" id="GO:0030246">
    <property type="term" value="F:carbohydrate binding"/>
    <property type="evidence" value="ECO:0007669"/>
    <property type="project" value="InterPro"/>
</dbReference>
<dbReference type="AlphaFoldDB" id="A0A2T7BCC4"/>
<dbReference type="SUPFAM" id="SSF49303">
    <property type="entry name" value="beta-Galactosidase/glucuronidase domain"/>
    <property type="match status" value="2"/>
</dbReference>
<dbReference type="OrthoDB" id="9801077at2"/>
<dbReference type="PANTHER" id="PTHR46323:SF2">
    <property type="entry name" value="BETA-GALACTOSIDASE"/>
    <property type="match status" value="1"/>
</dbReference>
<dbReference type="Pfam" id="PF02836">
    <property type="entry name" value="Glyco_hydro_2_C"/>
    <property type="match status" value="1"/>
</dbReference>
<dbReference type="InterPro" id="IPR006101">
    <property type="entry name" value="Glyco_hydro_2"/>
</dbReference>
<dbReference type="Gene3D" id="3.20.20.80">
    <property type="entry name" value="Glycosidases"/>
    <property type="match status" value="1"/>
</dbReference>
<dbReference type="InterPro" id="IPR006103">
    <property type="entry name" value="Glyco_hydro_2_cat"/>
</dbReference>
<dbReference type="Pfam" id="PF02837">
    <property type="entry name" value="Glyco_hydro_2_N"/>
    <property type="match status" value="1"/>
</dbReference>
<comment type="cofactor">
    <cofactor evidence="2">
        <name>Ca(2+)</name>
        <dbReference type="ChEBI" id="CHEBI:29108"/>
    </cofactor>
</comment>
<gene>
    <name evidence="11" type="ORF">DCC81_20030</name>
</gene>
<name>A0A2T7BCC4_9BACT</name>
<dbReference type="Gene3D" id="2.60.120.260">
    <property type="entry name" value="Galactose-binding domain-like"/>
    <property type="match status" value="1"/>
</dbReference>
<dbReference type="Proteomes" id="UP000244450">
    <property type="component" value="Unassembled WGS sequence"/>
</dbReference>
<dbReference type="InterPro" id="IPR013783">
    <property type="entry name" value="Ig-like_fold"/>
</dbReference>
<dbReference type="PROSITE" id="PS00608">
    <property type="entry name" value="GLYCOSYL_HYDROL_F2_2"/>
    <property type="match status" value="1"/>
</dbReference>
<dbReference type="InterPro" id="IPR032312">
    <property type="entry name" value="LacZ_4"/>
</dbReference>
<evidence type="ECO:0000313" key="12">
    <source>
        <dbReference type="Proteomes" id="UP000244450"/>
    </source>
</evidence>
<proteinExistence type="inferred from homology"/>
<evidence type="ECO:0000256" key="3">
    <source>
        <dbReference type="ARBA" id="ARBA00007401"/>
    </source>
</evidence>
<evidence type="ECO:0000256" key="5">
    <source>
        <dbReference type="ARBA" id="ARBA00012756"/>
    </source>
</evidence>
<dbReference type="InterPro" id="IPR006102">
    <property type="entry name" value="Ig-like_GH2"/>
</dbReference>
<dbReference type="GO" id="GO:0005990">
    <property type="term" value="P:lactose catabolic process"/>
    <property type="evidence" value="ECO:0007669"/>
    <property type="project" value="TreeGrafter"/>
</dbReference>
<sequence>MKLSFASLLIACSIAGRCAAFQHLQLQNGPWHSAADTAPVPREIEDPECLGIHKEAAHSTLMPYADLKEALRANRYTSSFARSLNGKWKFNYVPWPQQRPVDFYKTTYSVARWDDIDVPSCWQVKGYGTPYYSNYNYIFQKDFPKVMSTPPVSFTAYKERNPVGSYRRNFEVPAAWNGRRIFVTFDGVDAGFFLWVNGQKVGYSVNSRNAAEFDLTKYVKPGNNMIAVEVYRFTTGSYLEDQDMFRLSGIFRNVTLWSAPQEHIRDFFVTTDLDAQYTNATLNATGKIKNYGTTATPVRKVSVDLYDGDKLVTSGTATVAALQPGQETAWKVDFPVNNPRKWTAETPSLYTTVITLKEGEKALETMSSRTGFRKIEIKGRVFMVNGVAVKLKGVNRHENWPESGHTVTEAEMIRDILLIKQANCNHVRTSHYSNDPHWYELCDEYGIYLLAEANLESHGAWDEFNEEPRIKAAIIDRDVANVENFKNHPSVIIWSLGNECGSGGTNFRAALAAMRKIDSTRPTHYQGFPTGDGNPTDMDSQMYTQLHDVRHYATDPKLNKPFYLCEYAHAMFNSMGSVDEYSDLFDQYPSLLGGCIWEWEDQGIWNRIDPNHPIIAYGGGFGEWPNDHYFIHKGVVFSDRSPKPHYPELKHAYQWIKVRPVDVAQGKVRVVNKYQFIPLDGFNARWSLMENGVVTDSGKIALPHIKAGDSADIQLPKLATSKAGAEYIVRLSFTLANEEMWAHKGYEVASQQLSVTDGDGNFLPALQKDKLAVTEDADNILVTGSNFALTFSRQQGTFTSMLSHGVEMLQDKGGPMLHLWRAPHRNDDMWADDEWERYGLKKIAWSVSDVAVKQDGDVTVTATLHGKGHNGFNVTHKVSYVISGDGVVKVNNDLAFSDVNIALARVGVRLLLKNDLNEFQYYGRGPEENYADRKAGEEVGIWGSSVKAQLTPYEKPMECGNHEDVRWATVRGNHVALSVVKDKDLLQVSALPYRDEEMQQVAYKIDLPESKATVLCIASRTLGVGSNSCGPRPLDRYVPRSVAQSFSYVLRVQ</sequence>
<keyword evidence="6 11" id="KW-0378">Hydrolase</keyword>
<dbReference type="InterPro" id="IPR036156">
    <property type="entry name" value="Beta-gal/glucu_dom_sf"/>
</dbReference>
<dbReference type="PRINTS" id="PR00132">
    <property type="entry name" value="GLHYDRLASE2"/>
</dbReference>
<evidence type="ECO:0000256" key="4">
    <source>
        <dbReference type="ARBA" id="ARBA00011245"/>
    </source>
</evidence>
<comment type="catalytic activity">
    <reaction evidence="1">
        <text>Hydrolysis of terminal non-reducing beta-D-galactose residues in beta-D-galactosides.</text>
        <dbReference type="EC" id="3.2.1.23"/>
    </reaction>
</comment>
<evidence type="ECO:0000256" key="1">
    <source>
        <dbReference type="ARBA" id="ARBA00001412"/>
    </source>
</evidence>
<keyword evidence="8" id="KW-0326">Glycosidase</keyword>
<dbReference type="SUPFAM" id="SSF51445">
    <property type="entry name" value="(Trans)glycosidases"/>
    <property type="match status" value="1"/>
</dbReference>
<evidence type="ECO:0000256" key="7">
    <source>
        <dbReference type="ARBA" id="ARBA00022837"/>
    </source>
</evidence>
<evidence type="ECO:0000256" key="9">
    <source>
        <dbReference type="ARBA" id="ARBA00032230"/>
    </source>
</evidence>
<reference evidence="11 12" key="1">
    <citation type="submission" date="2018-04" db="EMBL/GenBank/DDBJ databases">
        <title>Chitinophaga fuyangensis sp. nov., isolated from soil in a chemical factory.</title>
        <authorList>
            <person name="Chen K."/>
        </authorList>
    </citation>
    <scope>NUCLEOTIDE SEQUENCE [LARGE SCALE GENOMIC DNA]</scope>
    <source>
        <strain evidence="11 12">LY-1</strain>
    </source>
</reference>
<feature type="domain" description="Beta galactosidase small chain/" evidence="10">
    <location>
        <begin position="781"/>
        <end position="1051"/>
    </location>
</feature>
<keyword evidence="12" id="KW-1185">Reference proteome</keyword>
<comment type="caution">
    <text evidence="11">The sequence shown here is derived from an EMBL/GenBank/DDBJ whole genome shotgun (WGS) entry which is preliminary data.</text>
</comment>
<dbReference type="EMBL" id="QCYK01000003">
    <property type="protein sequence ID" value="PUZ22722.1"/>
    <property type="molecule type" value="Genomic_DNA"/>
</dbReference>
<dbReference type="InterPro" id="IPR004199">
    <property type="entry name" value="B-gal_small/dom_5"/>
</dbReference>
<comment type="similarity">
    <text evidence="3">Belongs to the glycosyl hydrolase 2 family.</text>
</comment>
<evidence type="ECO:0000259" key="10">
    <source>
        <dbReference type="SMART" id="SM01038"/>
    </source>
</evidence>
<dbReference type="SUPFAM" id="SSF49785">
    <property type="entry name" value="Galactose-binding domain-like"/>
    <property type="match status" value="1"/>
</dbReference>
<dbReference type="Pfam" id="PF16353">
    <property type="entry name" value="LacZ_4"/>
    <property type="match status" value="1"/>
</dbReference>
<dbReference type="InterPro" id="IPR006104">
    <property type="entry name" value="Glyco_hydro_2_N"/>
</dbReference>
<evidence type="ECO:0000256" key="8">
    <source>
        <dbReference type="ARBA" id="ARBA00023295"/>
    </source>
</evidence>
<dbReference type="InterPro" id="IPR014718">
    <property type="entry name" value="GH-type_carb-bd"/>
</dbReference>
<evidence type="ECO:0000256" key="2">
    <source>
        <dbReference type="ARBA" id="ARBA00001913"/>
    </source>
</evidence>
<dbReference type="InterPro" id="IPR023232">
    <property type="entry name" value="Glyco_hydro_2_AS"/>
</dbReference>
<dbReference type="GO" id="GO:0004565">
    <property type="term" value="F:beta-galactosidase activity"/>
    <property type="evidence" value="ECO:0007669"/>
    <property type="project" value="UniProtKB-EC"/>
</dbReference>
<dbReference type="InterPro" id="IPR017853">
    <property type="entry name" value="GH"/>
</dbReference>
<dbReference type="InterPro" id="IPR008979">
    <property type="entry name" value="Galactose-bd-like_sf"/>
</dbReference>